<evidence type="ECO:0000313" key="4">
    <source>
        <dbReference type="Proteomes" id="UP001328107"/>
    </source>
</evidence>
<accession>A0AAN5ICD3</accession>
<sequence length="191" mass="20878">MRLVLVSLVVLCPLTTTVSTDLLIDSSQLNNISNNVVRRRIERKAEKEGEKSGNNGGNLASGNGVIYKDRLTPLDSSTDVIIEEESTWSLLKTVLFFLLITIGGVAVGVVVVLLCCCCIERRRLRRLTTEMSDGPDEIGGGANTLNRPLILVNNECDEIPFDPPSPGVHPLIERILPDPFSPVEYIPTPIN</sequence>
<name>A0AAN5ICD3_9BILA</name>
<dbReference type="EMBL" id="BTRK01000006">
    <property type="protein sequence ID" value="GMR59459.1"/>
    <property type="molecule type" value="Genomic_DNA"/>
</dbReference>
<feature type="chain" id="PRO_5042819615" evidence="2">
    <location>
        <begin position="20"/>
        <end position="191"/>
    </location>
</feature>
<protein>
    <submittedName>
        <fullName evidence="3">Uncharacterized protein</fullName>
    </submittedName>
</protein>
<gene>
    <name evidence="3" type="ORF">PMAYCL1PPCAC_29654</name>
</gene>
<feature type="non-terminal residue" evidence="3">
    <location>
        <position position="191"/>
    </location>
</feature>
<evidence type="ECO:0000256" key="1">
    <source>
        <dbReference type="SAM" id="Phobius"/>
    </source>
</evidence>
<reference evidence="4" key="1">
    <citation type="submission" date="2022-10" db="EMBL/GenBank/DDBJ databases">
        <title>Genome assembly of Pristionchus species.</title>
        <authorList>
            <person name="Yoshida K."/>
            <person name="Sommer R.J."/>
        </authorList>
    </citation>
    <scope>NUCLEOTIDE SEQUENCE [LARGE SCALE GENOMIC DNA]</scope>
    <source>
        <strain evidence="4">RS5460</strain>
    </source>
</reference>
<keyword evidence="1" id="KW-0472">Membrane</keyword>
<evidence type="ECO:0000313" key="3">
    <source>
        <dbReference type="EMBL" id="GMR59459.1"/>
    </source>
</evidence>
<evidence type="ECO:0000256" key="2">
    <source>
        <dbReference type="SAM" id="SignalP"/>
    </source>
</evidence>
<feature type="transmembrane region" description="Helical" evidence="1">
    <location>
        <begin position="94"/>
        <end position="119"/>
    </location>
</feature>
<keyword evidence="4" id="KW-1185">Reference proteome</keyword>
<dbReference type="Proteomes" id="UP001328107">
    <property type="component" value="Unassembled WGS sequence"/>
</dbReference>
<proteinExistence type="predicted"/>
<comment type="caution">
    <text evidence="3">The sequence shown here is derived from an EMBL/GenBank/DDBJ whole genome shotgun (WGS) entry which is preliminary data.</text>
</comment>
<dbReference type="AlphaFoldDB" id="A0AAN5ICD3"/>
<organism evidence="3 4">
    <name type="scientific">Pristionchus mayeri</name>
    <dbReference type="NCBI Taxonomy" id="1317129"/>
    <lineage>
        <taxon>Eukaryota</taxon>
        <taxon>Metazoa</taxon>
        <taxon>Ecdysozoa</taxon>
        <taxon>Nematoda</taxon>
        <taxon>Chromadorea</taxon>
        <taxon>Rhabditida</taxon>
        <taxon>Rhabditina</taxon>
        <taxon>Diplogasteromorpha</taxon>
        <taxon>Diplogasteroidea</taxon>
        <taxon>Neodiplogasteridae</taxon>
        <taxon>Pristionchus</taxon>
    </lineage>
</organism>
<keyword evidence="2" id="KW-0732">Signal</keyword>
<keyword evidence="1" id="KW-1133">Transmembrane helix</keyword>
<feature type="signal peptide" evidence="2">
    <location>
        <begin position="1"/>
        <end position="19"/>
    </location>
</feature>
<keyword evidence="1" id="KW-0812">Transmembrane</keyword>